<name>W4VPT5_9BACI</name>
<dbReference type="InterPro" id="IPR001296">
    <property type="entry name" value="Glyco_trans_1"/>
</dbReference>
<dbReference type="STRING" id="1298598.JCM21714_4431"/>
<dbReference type="Proteomes" id="UP000019102">
    <property type="component" value="Unassembled WGS sequence"/>
</dbReference>
<protein>
    <submittedName>
        <fullName evidence="2">Alpha-1,4-N-acetylgalactosamine transferase PglH</fullName>
    </submittedName>
</protein>
<evidence type="ECO:0000313" key="2">
    <source>
        <dbReference type="EMBL" id="GAE95217.1"/>
    </source>
</evidence>
<organism evidence="2 3">
    <name type="scientific">Gracilibacillus boraciitolerans JCM 21714</name>
    <dbReference type="NCBI Taxonomy" id="1298598"/>
    <lineage>
        <taxon>Bacteria</taxon>
        <taxon>Bacillati</taxon>
        <taxon>Bacillota</taxon>
        <taxon>Bacilli</taxon>
        <taxon>Bacillales</taxon>
        <taxon>Bacillaceae</taxon>
        <taxon>Gracilibacillus</taxon>
    </lineage>
</organism>
<accession>W4VPT5</accession>
<evidence type="ECO:0000313" key="3">
    <source>
        <dbReference type="Proteomes" id="UP000019102"/>
    </source>
</evidence>
<sequence length="94" mass="10446">MSSDFEGFPPNSLVEAMAVGLPVISTDFPTGIARDLIGEDNGRIVPVNDRNALGNAIIEIMSNSQLRKKMRIENRKIANDLNLEKIVCKWESIF</sequence>
<dbReference type="PANTHER" id="PTHR12526">
    <property type="entry name" value="GLYCOSYLTRANSFERASE"/>
    <property type="match status" value="1"/>
</dbReference>
<dbReference type="EMBL" id="BAVS01000044">
    <property type="protein sequence ID" value="GAE95217.1"/>
    <property type="molecule type" value="Genomic_DNA"/>
</dbReference>
<reference evidence="2 3" key="1">
    <citation type="journal article" date="2014" name="Genome Announc.">
        <title>Draft Genome Sequence of the Boron-Tolerant and Moderately Halotolerant Bacterium Gracilibacillus boraciitolerans JCM 21714T.</title>
        <authorList>
            <person name="Ahmed I."/>
            <person name="Oshima K."/>
            <person name="Suda W."/>
            <person name="Kitamura K."/>
            <person name="Iida T."/>
            <person name="Ohmori Y."/>
            <person name="Fujiwara T."/>
            <person name="Hattori M."/>
            <person name="Ohkuma M."/>
        </authorList>
    </citation>
    <scope>NUCLEOTIDE SEQUENCE [LARGE SCALE GENOMIC DNA]</scope>
    <source>
        <strain evidence="2 3">JCM 21714</strain>
    </source>
</reference>
<dbReference type="SUPFAM" id="SSF53756">
    <property type="entry name" value="UDP-Glycosyltransferase/glycogen phosphorylase"/>
    <property type="match status" value="1"/>
</dbReference>
<feature type="domain" description="Glycosyl transferase family 1" evidence="1">
    <location>
        <begin position="2"/>
        <end position="76"/>
    </location>
</feature>
<comment type="caution">
    <text evidence="2">The sequence shown here is derived from an EMBL/GenBank/DDBJ whole genome shotgun (WGS) entry which is preliminary data.</text>
</comment>
<dbReference type="AlphaFoldDB" id="W4VPT5"/>
<proteinExistence type="predicted"/>
<dbReference type="Gene3D" id="3.40.50.2000">
    <property type="entry name" value="Glycogen Phosphorylase B"/>
    <property type="match status" value="2"/>
</dbReference>
<dbReference type="eggNOG" id="COG0438">
    <property type="taxonomic scope" value="Bacteria"/>
</dbReference>
<dbReference type="GO" id="GO:0016757">
    <property type="term" value="F:glycosyltransferase activity"/>
    <property type="evidence" value="ECO:0007669"/>
    <property type="project" value="InterPro"/>
</dbReference>
<evidence type="ECO:0000259" key="1">
    <source>
        <dbReference type="Pfam" id="PF00534"/>
    </source>
</evidence>
<keyword evidence="2" id="KW-0808">Transferase</keyword>
<keyword evidence="3" id="KW-1185">Reference proteome</keyword>
<gene>
    <name evidence="2" type="ORF">JCM21714_4431</name>
</gene>
<dbReference type="Pfam" id="PF00534">
    <property type="entry name" value="Glycos_transf_1"/>
    <property type="match status" value="1"/>
</dbReference>